<name>Q758Q6_EREGS</name>
<evidence type="ECO:0000313" key="5">
    <source>
        <dbReference type="EMBL" id="AAS52381.1"/>
    </source>
</evidence>
<evidence type="ECO:0000256" key="2">
    <source>
        <dbReference type="ARBA" id="ARBA00007045"/>
    </source>
</evidence>
<keyword evidence="6" id="KW-1185">Reference proteome</keyword>
<feature type="compositionally biased region" description="Low complexity" evidence="4">
    <location>
        <begin position="50"/>
        <end position="62"/>
    </location>
</feature>
<evidence type="ECO:0000256" key="1">
    <source>
        <dbReference type="ARBA" id="ARBA00003155"/>
    </source>
</evidence>
<comment type="function">
    <text evidence="1">Stationary phase-essential protein not required for growth on nonfermentable carbon sources.</text>
</comment>
<dbReference type="InterPro" id="IPR020485">
    <property type="entry name" value="Spg4"/>
</dbReference>
<dbReference type="Proteomes" id="UP000000591">
    <property type="component" value="Chromosome V"/>
</dbReference>
<dbReference type="OrthoDB" id="4067991at2759"/>
<dbReference type="HOGENOM" id="CLU_2158879_0_0_1"/>
<organism evidence="5 6">
    <name type="scientific">Eremothecium gossypii (strain ATCC 10895 / CBS 109.51 / FGSC 9923 / NRRL Y-1056)</name>
    <name type="common">Yeast</name>
    <name type="synonym">Ashbya gossypii</name>
    <dbReference type="NCBI Taxonomy" id="284811"/>
    <lineage>
        <taxon>Eukaryota</taxon>
        <taxon>Fungi</taxon>
        <taxon>Dikarya</taxon>
        <taxon>Ascomycota</taxon>
        <taxon>Saccharomycotina</taxon>
        <taxon>Saccharomycetes</taxon>
        <taxon>Saccharomycetales</taxon>
        <taxon>Saccharomycetaceae</taxon>
        <taxon>Eremothecium</taxon>
    </lineage>
</organism>
<dbReference type="InParanoid" id="Q758Q6"/>
<dbReference type="Pfam" id="PF17325">
    <property type="entry name" value="SPG4"/>
    <property type="match status" value="1"/>
</dbReference>
<reference evidence="6" key="2">
    <citation type="journal article" date="2013" name="G3 (Bethesda)">
        <title>Genomes of Ashbya fungi isolated from insects reveal four mating-type loci, numerous translocations, lack of transposons, and distinct gene duplications.</title>
        <authorList>
            <person name="Dietrich F.S."/>
            <person name="Voegeli S."/>
            <person name="Kuo S."/>
            <person name="Philippsen P."/>
        </authorList>
    </citation>
    <scope>GENOME REANNOTATION</scope>
    <source>
        <strain evidence="6">ATCC 10895 / CBS 109.51 / FGSC 9923 / NRRL Y-1056</strain>
    </source>
</reference>
<dbReference type="eggNOG" id="ENOG502S7JY">
    <property type="taxonomic scope" value="Eukaryota"/>
</dbReference>
<dbReference type="FunCoup" id="Q758Q6">
    <property type="interactions" value="40"/>
</dbReference>
<evidence type="ECO:0000256" key="4">
    <source>
        <dbReference type="SAM" id="MobiDB-lite"/>
    </source>
</evidence>
<comment type="similarity">
    <text evidence="2">Belongs to the SPG4 family.</text>
</comment>
<gene>
    <name evidence="5" type="ORF">AGOS_AEL303C</name>
</gene>
<reference evidence="5 6" key="1">
    <citation type="journal article" date="2004" name="Science">
        <title>The Ashbya gossypii genome as a tool for mapping the ancient Saccharomyces cerevisiae genome.</title>
        <authorList>
            <person name="Dietrich F.S."/>
            <person name="Voegeli S."/>
            <person name="Brachat S."/>
            <person name="Lerch A."/>
            <person name="Gates K."/>
            <person name="Steiner S."/>
            <person name="Mohr C."/>
            <person name="Pohlmann R."/>
            <person name="Luedi P."/>
            <person name="Choi S."/>
            <person name="Wing R.A."/>
            <person name="Flavier A."/>
            <person name="Gaffney T.D."/>
            <person name="Philippsen P."/>
        </authorList>
    </citation>
    <scope>NUCLEOTIDE SEQUENCE [LARGE SCALE GENOMIC DNA]</scope>
    <source>
        <strain evidence="6">ATCC 10895 / CBS 109.51 / FGSC 9923 / NRRL Y-1056</strain>
    </source>
</reference>
<dbReference type="GeneID" id="4620732"/>
<accession>Q758Q6</accession>
<evidence type="ECO:0000256" key="3">
    <source>
        <dbReference type="ARBA" id="ARBA00020398"/>
    </source>
</evidence>
<proteinExistence type="inferred from homology"/>
<dbReference type="KEGG" id="ago:AGOS_AEL303C"/>
<evidence type="ECO:0000313" key="6">
    <source>
        <dbReference type="Proteomes" id="UP000000591"/>
    </source>
</evidence>
<dbReference type="OMA" id="AHEYREP"/>
<sequence length="109" mass="11419">MAGGIFEPFSVYNRSKHSKSGIVGGNHSNIGAGRTMLLFADEYREPKAQADAAHGAAVQAAGTGSEPASRKGSVGEGPNMVDLSTLSQAEFERLKATLRKGAPNNRVNF</sequence>
<dbReference type="AlphaFoldDB" id="Q758Q6"/>
<protein>
    <recommendedName>
        <fullName evidence="3">Stationary phase protein 4</fullName>
    </recommendedName>
</protein>
<dbReference type="EMBL" id="AE016818">
    <property type="protein sequence ID" value="AAS52381.1"/>
    <property type="molecule type" value="Genomic_DNA"/>
</dbReference>
<dbReference type="RefSeq" id="NP_984557.1">
    <property type="nucleotide sequence ID" value="NM_209910.1"/>
</dbReference>
<feature type="region of interest" description="Disordered" evidence="4">
    <location>
        <begin position="50"/>
        <end position="81"/>
    </location>
</feature>